<protein>
    <submittedName>
        <fullName evidence="2">Molybdenum cofactor synthesis 2</fullName>
    </submittedName>
</protein>
<feature type="region of interest" description="Disordered" evidence="1">
    <location>
        <begin position="1"/>
        <end position="113"/>
    </location>
</feature>
<evidence type="ECO:0000313" key="2">
    <source>
        <dbReference type="Ensembl" id="ENSACDP00005021063.1"/>
    </source>
</evidence>
<dbReference type="Pfam" id="PF02391">
    <property type="entry name" value="MoaE"/>
    <property type="match status" value="1"/>
</dbReference>
<dbReference type="Gene3D" id="3.90.1170.40">
    <property type="entry name" value="Molybdopterin biosynthesis MoaE subunit"/>
    <property type="match status" value="1"/>
</dbReference>
<organism evidence="2 3">
    <name type="scientific">Anser cygnoides</name>
    <name type="common">Swan goose</name>
    <dbReference type="NCBI Taxonomy" id="8845"/>
    <lineage>
        <taxon>Eukaryota</taxon>
        <taxon>Metazoa</taxon>
        <taxon>Chordata</taxon>
        <taxon>Craniata</taxon>
        <taxon>Vertebrata</taxon>
        <taxon>Euteleostomi</taxon>
        <taxon>Archelosauria</taxon>
        <taxon>Archosauria</taxon>
        <taxon>Dinosauria</taxon>
        <taxon>Saurischia</taxon>
        <taxon>Theropoda</taxon>
        <taxon>Coelurosauria</taxon>
        <taxon>Aves</taxon>
        <taxon>Neognathae</taxon>
        <taxon>Galloanserae</taxon>
        <taxon>Anseriformes</taxon>
        <taxon>Anatidae</taxon>
        <taxon>Anserinae</taxon>
        <taxon>Anser</taxon>
    </lineage>
</organism>
<sequence length="226" mass="25010">HPHALQGPNLSPNLPFGSLPPELRPVRGVHTGDRCLSPRAPPPPSEAPRGCLSRRFSPRGKGPGVGPPCPARPGLAARSRATPHSRRRPQGAGRTRRRSPGRRRRREAEAVPAGLGGSMRCQVTVLYFARSAELAGLRSESVSVPQRITSLQLWEEIVKIHPRVVPITEASVIIAVSSPHRTESLEAVTYCINTLKAFVPIWKKEIYEDEYSWKENKECFWANSEK</sequence>
<dbReference type="GO" id="GO:0006777">
    <property type="term" value="P:Mo-molybdopterin cofactor biosynthetic process"/>
    <property type="evidence" value="ECO:0007669"/>
    <property type="project" value="InterPro"/>
</dbReference>
<dbReference type="Proteomes" id="UP000694521">
    <property type="component" value="Unplaced"/>
</dbReference>
<proteinExistence type="predicted"/>
<reference evidence="2" key="2">
    <citation type="submission" date="2025-09" db="UniProtKB">
        <authorList>
            <consortium name="Ensembl"/>
        </authorList>
    </citation>
    <scope>IDENTIFICATION</scope>
</reference>
<dbReference type="PANTHER" id="PTHR23404">
    <property type="entry name" value="MOLYBDOPTERIN SYNTHASE RELATED"/>
    <property type="match status" value="1"/>
</dbReference>
<dbReference type="InterPro" id="IPR003448">
    <property type="entry name" value="Mopterin_biosynth_MoaE"/>
</dbReference>
<dbReference type="AlphaFoldDB" id="A0A8B9EFV4"/>
<name>A0A8B9EFV4_ANSCY</name>
<dbReference type="SUPFAM" id="SSF54285">
    <property type="entry name" value="MoaD/ThiS"/>
    <property type="match status" value="1"/>
</dbReference>
<keyword evidence="3" id="KW-1185">Reference proteome</keyword>
<dbReference type="SUPFAM" id="SSF54690">
    <property type="entry name" value="Molybdopterin synthase subunit MoaE"/>
    <property type="match status" value="1"/>
</dbReference>
<dbReference type="InterPro" id="IPR036563">
    <property type="entry name" value="MoaE_sf"/>
</dbReference>
<feature type="compositionally biased region" description="Basic residues" evidence="1">
    <location>
        <begin position="81"/>
        <end position="105"/>
    </location>
</feature>
<reference evidence="2" key="1">
    <citation type="submission" date="2025-08" db="UniProtKB">
        <authorList>
            <consortium name="Ensembl"/>
        </authorList>
    </citation>
    <scope>IDENTIFICATION</scope>
</reference>
<evidence type="ECO:0000313" key="3">
    <source>
        <dbReference type="Proteomes" id="UP000694521"/>
    </source>
</evidence>
<accession>A0A8B9EFV4</accession>
<dbReference type="CDD" id="cd00754">
    <property type="entry name" value="Ubl_MoaD"/>
    <property type="match status" value="1"/>
</dbReference>
<dbReference type="InterPro" id="IPR016155">
    <property type="entry name" value="Mopterin_synth/thiamin_S_b"/>
</dbReference>
<dbReference type="Ensembl" id="ENSACDT00005025192.1">
    <property type="protein sequence ID" value="ENSACDP00005021063.1"/>
    <property type="gene ID" value="ENSACDG00005015267.1"/>
</dbReference>
<evidence type="ECO:0000256" key="1">
    <source>
        <dbReference type="SAM" id="MobiDB-lite"/>
    </source>
</evidence>